<dbReference type="Pfam" id="PF07983">
    <property type="entry name" value="X8"/>
    <property type="match status" value="1"/>
</dbReference>
<organism evidence="13 14">
    <name type="scientific">Coffea arabica</name>
    <name type="common">Arabian coffee</name>
    <dbReference type="NCBI Taxonomy" id="13443"/>
    <lineage>
        <taxon>Eukaryota</taxon>
        <taxon>Viridiplantae</taxon>
        <taxon>Streptophyta</taxon>
        <taxon>Embryophyta</taxon>
        <taxon>Tracheophyta</taxon>
        <taxon>Spermatophyta</taxon>
        <taxon>Magnoliopsida</taxon>
        <taxon>eudicotyledons</taxon>
        <taxon>Gunneridae</taxon>
        <taxon>Pentapetalae</taxon>
        <taxon>asterids</taxon>
        <taxon>lamiids</taxon>
        <taxon>Gentianales</taxon>
        <taxon>Rubiaceae</taxon>
        <taxon>Ixoroideae</taxon>
        <taxon>Gardenieae complex</taxon>
        <taxon>Bertiereae - Coffeeae clade</taxon>
        <taxon>Coffeeae</taxon>
        <taxon>Coffea</taxon>
    </lineage>
</organism>
<evidence type="ECO:0000256" key="6">
    <source>
        <dbReference type="ARBA" id="ARBA00022729"/>
    </source>
</evidence>
<dbReference type="FunFam" id="3.20.20.80:FF:000002">
    <property type="entry name" value="Glucan endo-1,3-beta-glucosidase 3"/>
    <property type="match status" value="1"/>
</dbReference>
<dbReference type="InterPro" id="IPR044965">
    <property type="entry name" value="Glyco_hydro_17_plant"/>
</dbReference>
<dbReference type="SMART" id="SM00768">
    <property type="entry name" value="X8"/>
    <property type="match status" value="1"/>
</dbReference>
<reference evidence="13" key="1">
    <citation type="journal article" date="2025" name="Foods">
        <title>Unveiling the Microbial Signatures of Arabica Coffee Cherries: Insights into Ripeness Specific Diversity, Functional Traits, and Implications for Quality and Safety.</title>
        <authorList>
            <consortium name="RefSeq"/>
            <person name="Tenea G.N."/>
            <person name="Cifuentes V."/>
            <person name="Reyes P."/>
            <person name="Cevallos-Vallejos M."/>
        </authorList>
    </citation>
    <scope>NUCLEOTIDE SEQUENCE [LARGE SCALE GENOMIC DNA]</scope>
</reference>
<reference evidence="14" key="2">
    <citation type="submission" date="2025-08" db="UniProtKB">
        <authorList>
            <consortium name="RefSeq"/>
        </authorList>
    </citation>
    <scope>IDENTIFICATION</scope>
    <source>
        <tissue evidence="14">Leaves</tissue>
    </source>
</reference>
<dbReference type="Gene3D" id="3.20.20.80">
    <property type="entry name" value="Glycosidases"/>
    <property type="match status" value="1"/>
</dbReference>
<dbReference type="Proteomes" id="UP001652660">
    <property type="component" value="Chromosome 3c"/>
</dbReference>
<dbReference type="OrthoDB" id="941679at2759"/>
<dbReference type="GO" id="GO:0005886">
    <property type="term" value="C:plasma membrane"/>
    <property type="evidence" value="ECO:0007669"/>
    <property type="project" value="UniProtKB-SubCell"/>
</dbReference>
<evidence type="ECO:0000256" key="5">
    <source>
        <dbReference type="ARBA" id="ARBA00022622"/>
    </source>
</evidence>
<sequence>MKRKTPVHAFTFLFSTTIQLTTFYASLTDALTSSRIGVVYGTQGTNFPPINYTVQLLEIKNAGFVKLRDANHEILKSLSQKSVRVSISIANNFLVHIASNQTFANQWVQENVLAYYPDTMIRFILVGQEVLSQNDTTLWYNLVPAMRRILDSVRSHNIHNIKVGTPLAMDILESTFPPSSGTFRSDIPHDQVIIPLLQFLNQTKSYFFLNVFPYFTWSANPTNVSLDLALFRGDKNSSYRDPESGLIYTNLLDQMLDSVLFASQKLGLDHVALAISETGWPHAGDIDQPGANRYNAATYNRNLVHRISAKPPIGTPARPGVFIPTFIYALFDEDQIPGRGTARHFGILQANSWPVYDLDLTGKLGEGDYPPLPLPSNNEPFKGNLWCVVASEANIMELVPQLESVCSLGNGICDALSPGNDCYEPVTIRAHASYAFSSYWVKFRGRGAACHFNGLAVLTTTDPSHGSCKFPSVYF</sequence>
<evidence type="ECO:0000313" key="14">
    <source>
        <dbReference type="RefSeq" id="XP_027118333.1"/>
    </source>
</evidence>
<dbReference type="AlphaFoldDB" id="A0A6P6WSC9"/>
<dbReference type="RefSeq" id="XP_027118333.1">
    <property type="nucleotide sequence ID" value="XM_027262532.2"/>
</dbReference>
<dbReference type="InterPro" id="IPR000490">
    <property type="entry name" value="Glyco_hydro_17"/>
</dbReference>
<dbReference type="InterPro" id="IPR017853">
    <property type="entry name" value="GH"/>
</dbReference>
<dbReference type="GO" id="GO:0042973">
    <property type="term" value="F:glucan endo-1,3-beta-D-glucosidase activity"/>
    <property type="evidence" value="ECO:0007669"/>
    <property type="project" value="UniProtKB-EC"/>
</dbReference>
<keyword evidence="13" id="KW-1185">Reference proteome</keyword>
<dbReference type="GO" id="GO:0006952">
    <property type="term" value="P:defense response"/>
    <property type="evidence" value="ECO:0007669"/>
    <property type="project" value="UniProtKB-KW"/>
</dbReference>
<evidence type="ECO:0000256" key="9">
    <source>
        <dbReference type="ARBA" id="ARBA00023157"/>
    </source>
</evidence>
<dbReference type="GO" id="GO:0005975">
    <property type="term" value="P:carbohydrate metabolic process"/>
    <property type="evidence" value="ECO:0007669"/>
    <property type="project" value="InterPro"/>
</dbReference>
<keyword evidence="10" id="KW-0326">Glycosidase</keyword>
<accession>A0A6P6WSC9</accession>
<dbReference type="GeneID" id="113735533"/>
<evidence type="ECO:0000256" key="7">
    <source>
        <dbReference type="ARBA" id="ARBA00022801"/>
    </source>
</evidence>
<dbReference type="GO" id="GO:0098552">
    <property type="term" value="C:side of membrane"/>
    <property type="evidence" value="ECO:0007669"/>
    <property type="project" value="UniProtKB-KW"/>
</dbReference>
<evidence type="ECO:0000256" key="2">
    <source>
        <dbReference type="ARBA" id="ARBA00004609"/>
    </source>
</evidence>
<keyword evidence="9" id="KW-1015">Disulfide bond</keyword>
<dbReference type="EC" id="3.2.1.39" evidence="4"/>
<dbReference type="SUPFAM" id="SSF51445">
    <property type="entry name" value="(Trans)glycosidases"/>
    <property type="match status" value="1"/>
</dbReference>
<evidence type="ECO:0000259" key="12">
    <source>
        <dbReference type="SMART" id="SM00768"/>
    </source>
</evidence>
<comment type="catalytic activity">
    <reaction evidence="1">
        <text>Hydrolysis of (1-&gt;3)-beta-D-glucosidic linkages in (1-&gt;3)-beta-D-glucans.</text>
        <dbReference type="EC" id="3.2.1.39"/>
    </reaction>
</comment>
<keyword evidence="6" id="KW-0732">Signal</keyword>
<evidence type="ECO:0000256" key="3">
    <source>
        <dbReference type="ARBA" id="ARBA00008773"/>
    </source>
</evidence>
<keyword evidence="7" id="KW-0378">Hydrolase</keyword>
<keyword evidence="8" id="KW-0611">Plant defense</keyword>
<comment type="subcellular location">
    <subcellularLocation>
        <location evidence="2">Cell membrane</location>
        <topology evidence="2">Lipid-anchor</topology>
        <topology evidence="2">GPI-anchor</topology>
    </subcellularLocation>
</comment>
<evidence type="ECO:0000313" key="13">
    <source>
        <dbReference type="Proteomes" id="UP001652660"/>
    </source>
</evidence>
<dbReference type="Pfam" id="PF00332">
    <property type="entry name" value="Glyco_hydro_17"/>
    <property type="match status" value="1"/>
</dbReference>
<dbReference type="PANTHER" id="PTHR32227">
    <property type="entry name" value="GLUCAN ENDO-1,3-BETA-GLUCOSIDASE BG1-RELATED-RELATED"/>
    <property type="match status" value="1"/>
</dbReference>
<keyword evidence="5" id="KW-0472">Membrane</keyword>
<evidence type="ECO:0000256" key="11">
    <source>
        <dbReference type="RuleBase" id="RU004335"/>
    </source>
</evidence>
<keyword evidence="5" id="KW-0325">Glycoprotein</keyword>
<keyword evidence="5" id="KW-0449">Lipoprotein</keyword>
<proteinExistence type="inferred from homology"/>
<comment type="similarity">
    <text evidence="3 11">Belongs to the glycosyl hydrolase 17 family.</text>
</comment>
<feature type="domain" description="X8" evidence="12">
    <location>
        <begin position="385"/>
        <end position="470"/>
    </location>
</feature>
<evidence type="ECO:0000256" key="10">
    <source>
        <dbReference type="ARBA" id="ARBA00023295"/>
    </source>
</evidence>
<gene>
    <name evidence="14" type="primary">LOC113735533</name>
</gene>
<evidence type="ECO:0000256" key="1">
    <source>
        <dbReference type="ARBA" id="ARBA00000382"/>
    </source>
</evidence>
<protein>
    <recommendedName>
        <fullName evidence="4">glucan endo-1,3-beta-D-glucosidase</fullName>
        <ecNumber evidence="4">3.2.1.39</ecNumber>
    </recommendedName>
</protein>
<name>A0A6P6WSC9_COFAR</name>
<evidence type="ECO:0000256" key="8">
    <source>
        <dbReference type="ARBA" id="ARBA00022821"/>
    </source>
</evidence>
<keyword evidence="5" id="KW-0336">GPI-anchor</keyword>
<evidence type="ECO:0000256" key="4">
    <source>
        <dbReference type="ARBA" id="ARBA00012780"/>
    </source>
</evidence>
<dbReference type="InterPro" id="IPR012946">
    <property type="entry name" value="X8"/>
</dbReference>
<dbReference type="Gene3D" id="1.20.58.1040">
    <property type="match status" value="1"/>
</dbReference>